<evidence type="ECO:0008006" key="4">
    <source>
        <dbReference type="Google" id="ProtNLM"/>
    </source>
</evidence>
<keyword evidence="3" id="KW-1185">Reference proteome</keyword>
<gene>
    <name evidence="2" type="ORF">GCM10011430_11050</name>
</gene>
<proteinExistence type="predicted"/>
<feature type="signal peptide" evidence="1">
    <location>
        <begin position="1"/>
        <end position="19"/>
    </location>
</feature>
<dbReference type="PANTHER" id="PTHR37549:SF1">
    <property type="entry name" value="LIPOPROTEIN LPRI"/>
    <property type="match status" value="1"/>
</dbReference>
<dbReference type="AlphaFoldDB" id="A0A8J3AYP2"/>
<dbReference type="GO" id="GO:0005576">
    <property type="term" value="C:extracellular region"/>
    <property type="evidence" value="ECO:0007669"/>
    <property type="project" value="TreeGrafter"/>
</dbReference>
<accession>A0A8J3AYP2</accession>
<reference evidence="2" key="1">
    <citation type="journal article" date="2014" name="Int. J. Syst. Evol. Microbiol.">
        <title>Complete genome sequence of Corynebacterium casei LMG S-19264T (=DSM 44701T), isolated from a smear-ripened cheese.</title>
        <authorList>
            <consortium name="US DOE Joint Genome Institute (JGI-PGF)"/>
            <person name="Walter F."/>
            <person name="Albersmeier A."/>
            <person name="Kalinowski J."/>
            <person name="Ruckert C."/>
        </authorList>
    </citation>
    <scope>NUCLEOTIDE SEQUENCE</scope>
    <source>
        <strain evidence="2">CCM 7664</strain>
    </source>
</reference>
<name>A0A8J3AYP2_9BURK</name>
<sequence length="128" mass="14080">MQLLCGAVMLAGGWQAAHAQVASFDCARAATPTEKTVCATPSLGAKDVRVASYYEVLQDIPPAVSGMVFREFRGYQRRQQAVWLKTVRDACGDRIDCLERAYDDRLLALKDVMAKNLGLTYGRMCDGD</sequence>
<comment type="caution">
    <text evidence="2">The sequence shown here is derived from an EMBL/GenBank/DDBJ whole genome shotgun (WGS) entry which is preliminary data.</text>
</comment>
<evidence type="ECO:0000313" key="2">
    <source>
        <dbReference type="EMBL" id="GGI53931.1"/>
    </source>
</evidence>
<dbReference type="EMBL" id="BMDP01000002">
    <property type="protein sequence ID" value="GGI53931.1"/>
    <property type="molecule type" value="Genomic_DNA"/>
</dbReference>
<dbReference type="InterPro" id="IPR052755">
    <property type="entry name" value="Lysozyme_Inhibitor_LprI"/>
</dbReference>
<dbReference type="Proteomes" id="UP000627205">
    <property type="component" value="Unassembled WGS sequence"/>
</dbReference>
<evidence type="ECO:0000256" key="1">
    <source>
        <dbReference type="SAM" id="SignalP"/>
    </source>
</evidence>
<dbReference type="RefSeq" id="WP_188420044.1">
    <property type="nucleotide sequence ID" value="NZ_BMDP01000002.1"/>
</dbReference>
<feature type="chain" id="PRO_5035257802" description="Lysozyme inhibitor LprI N-terminal domain-containing protein" evidence="1">
    <location>
        <begin position="20"/>
        <end position="128"/>
    </location>
</feature>
<keyword evidence="1" id="KW-0732">Signal</keyword>
<reference evidence="2" key="2">
    <citation type="submission" date="2020-09" db="EMBL/GenBank/DDBJ databases">
        <authorList>
            <person name="Sun Q."/>
            <person name="Sedlacek I."/>
        </authorList>
    </citation>
    <scope>NUCLEOTIDE SEQUENCE</scope>
    <source>
        <strain evidence="2">CCM 7664</strain>
    </source>
</reference>
<protein>
    <recommendedName>
        <fullName evidence="4">Lysozyme inhibitor LprI N-terminal domain-containing protein</fullName>
    </recommendedName>
</protein>
<dbReference type="PANTHER" id="PTHR37549">
    <property type="entry name" value="LIPOPROTEIN LPRI"/>
    <property type="match status" value="1"/>
</dbReference>
<organism evidence="2 3">
    <name type="scientific">Oxalicibacterium solurbis</name>
    <dbReference type="NCBI Taxonomy" id="69280"/>
    <lineage>
        <taxon>Bacteria</taxon>
        <taxon>Pseudomonadati</taxon>
        <taxon>Pseudomonadota</taxon>
        <taxon>Betaproteobacteria</taxon>
        <taxon>Burkholderiales</taxon>
        <taxon>Oxalobacteraceae</taxon>
        <taxon>Oxalicibacterium</taxon>
    </lineage>
</organism>
<evidence type="ECO:0000313" key="3">
    <source>
        <dbReference type="Proteomes" id="UP000627205"/>
    </source>
</evidence>